<evidence type="ECO:0000259" key="1">
    <source>
        <dbReference type="Pfam" id="PF22936"/>
    </source>
</evidence>
<feature type="domain" description="Retrovirus-related Pol polyprotein from transposon TNT 1-94-like beta-barrel" evidence="1">
    <location>
        <begin position="1"/>
        <end position="70"/>
    </location>
</feature>
<dbReference type="CDD" id="cd09272">
    <property type="entry name" value="RNase_HI_RT_Ty1"/>
    <property type="match status" value="1"/>
</dbReference>
<evidence type="ECO:0000313" key="2">
    <source>
        <dbReference type="EMBL" id="PKA58529.1"/>
    </source>
</evidence>
<organism evidence="2 3">
    <name type="scientific">Apostasia shenzhenica</name>
    <dbReference type="NCBI Taxonomy" id="1088818"/>
    <lineage>
        <taxon>Eukaryota</taxon>
        <taxon>Viridiplantae</taxon>
        <taxon>Streptophyta</taxon>
        <taxon>Embryophyta</taxon>
        <taxon>Tracheophyta</taxon>
        <taxon>Spermatophyta</taxon>
        <taxon>Magnoliopsida</taxon>
        <taxon>Liliopsida</taxon>
        <taxon>Asparagales</taxon>
        <taxon>Orchidaceae</taxon>
        <taxon>Apostasioideae</taxon>
        <taxon>Apostasia</taxon>
    </lineage>
</organism>
<dbReference type="AlphaFoldDB" id="A0A2I0ASJ8"/>
<reference evidence="2 3" key="1">
    <citation type="journal article" date="2017" name="Nature">
        <title>The Apostasia genome and the evolution of orchids.</title>
        <authorList>
            <person name="Zhang G.Q."/>
            <person name="Liu K.W."/>
            <person name="Li Z."/>
            <person name="Lohaus R."/>
            <person name="Hsiao Y.Y."/>
            <person name="Niu S.C."/>
            <person name="Wang J.Y."/>
            <person name="Lin Y.C."/>
            <person name="Xu Q."/>
            <person name="Chen L.J."/>
            <person name="Yoshida K."/>
            <person name="Fujiwara S."/>
            <person name="Wang Z.W."/>
            <person name="Zhang Y.Q."/>
            <person name="Mitsuda N."/>
            <person name="Wang M."/>
            <person name="Liu G.H."/>
            <person name="Pecoraro L."/>
            <person name="Huang H.X."/>
            <person name="Xiao X.J."/>
            <person name="Lin M."/>
            <person name="Wu X.Y."/>
            <person name="Wu W.L."/>
            <person name="Chen Y.Y."/>
            <person name="Chang S.B."/>
            <person name="Sakamoto S."/>
            <person name="Ohme-Takagi M."/>
            <person name="Yagi M."/>
            <person name="Zeng S.J."/>
            <person name="Shen C.Y."/>
            <person name="Yeh C.M."/>
            <person name="Luo Y.B."/>
            <person name="Tsai W.C."/>
            <person name="Van de Peer Y."/>
            <person name="Liu Z.J."/>
        </authorList>
    </citation>
    <scope>NUCLEOTIDE SEQUENCE [LARGE SCALE GENOMIC DNA]</scope>
    <source>
        <strain evidence="3">cv. Shenzhen</strain>
        <tissue evidence="2">Stem</tissue>
    </source>
</reference>
<name>A0A2I0ASJ8_9ASPA</name>
<proteinExistence type="predicted"/>
<sequence length="182" mass="20703">MTYDKELFKELKSTESKKVRIGNGEYIAVKGKGTVAIASCSGTKLITDVLYVPDIDQNLLSVGQLIDKGFKVMFMEKTCVTEDATNQKIFKVKMAGRSFSLNPVQKEQSAFLTKESLSMNPVFHGKTKHFNIKLFFLREVHKEKFVTLLYCKTEDQLADLFTKLLPVSKFEFLRQKLGVRSS</sequence>
<gene>
    <name evidence="2" type="ORF">AXF42_Ash008816</name>
</gene>
<accession>A0A2I0ASJ8</accession>
<evidence type="ECO:0000313" key="3">
    <source>
        <dbReference type="Proteomes" id="UP000236161"/>
    </source>
</evidence>
<dbReference type="Pfam" id="PF22936">
    <property type="entry name" value="Pol_BBD"/>
    <property type="match status" value="1"/>
</dbReference>
<keyword evidence="3" id="KW-1185">Reference proteome</keyword>
<dbReference type="Proteomes" id="UP000236161">
    <property type="component" value="Unassembled WGS sequence"/>
</dbReference>
<dbReference type="InterPro" id="IPR054722">
    <property type="entry name" value="PolX-like_BBD"/>
</dbReference>
<protein>
    <submittedName>
        <fullName evidence="2">Retrovirus-related Pol polyprotein from transposon TNT 1-94</fullName>
    </submittedName>
</protein>
<dbReference type="OrthoDB" id="778489at2759"/>
<dbReference type="EMBL" id="KZ451951">
    <property type="protein sequence ID" value="PKA58529.1"/>
    <property type="molecule type" value="Genomic_DNA"/>
</dbReference>